<dbReference type="AlphaFoldDB" id="A0A6N6RI64"/>
<name>A0A6N6RI64_9FLAO</name>
<organism evidence="2 3">
    <name type="scientific">Phaeocystidibacter luteus</name>
    <dbReference type="NCBI Taxonomy" id="911197"/>
    <lineage>
        <taxon>Bacteria</taxon>
        <taxon>Pseudomonadati</taxon>
        <taxon>Bacteroidota</taxon>
        <taxon>Flavobacteriia</taxon>
        <taxon>Flavobacteriales</taxon>
        <taxon>Phaeocystidibacteraceae</taxon>
        <taxon>Phaeocystidibacter</taxon>
    </lineage>
</organism>
<proteinExistence type="predicted"/>
<sequence>MKVTLLLLLSILTLSSCSSKEHSNTETVEHADAAVSESLPENTIRTVMDEQVEFQFGEKTDPEELGLYRSLSIIVGDSVVLTFRDEFYEFEGERFKLDETHKFNTRQGTFYRVELNNRPEPPVHWFFQYSDNQIEYVGEINPLDLKYIGDADMDGKIEVSGYQDYCQETYIGESDKQDFCAEYFASFEVSDTVERVSYSYGVASILKEHGYLPSPVLEDPFVFGDFYGDGIQDTALIATIGDEHKLLVVDYQSDTALINIVEDGGETIQTTDFSWVGVFKAIPAGDTLFSNYTDDWRSLSDVPEDERVVLTYDALFVHMAEACGGGFIFWKDEKWNWLQQE</sequence>
<dbReference type="EMBL" id="WBVO01000006">
    <property type="protein sequence ID" value="KAB2809977.1"/>
    <property type="molecule type" value="Genomic_DNA"/>
</dbReference>
<dbReference type="RefSeq" id="WP_151667478.1">
    <property type="nucleotide sequence ID" value="NZ_WBVO01000006.1"/>
</dbReference>
<comment type="caution">
    <text evidence="2">The sequence shown here is derived from an EMBL/GenBank/DDBJ whole genome shotgun (WGS) entry which is preliminary data.</text>
</comment>
<gene>
    <name evidence="2" type="ORF">F8C67_08845</name>
</gene>
<keyword evidence="1" id="KW-0732">Signal</keyword>
<protein>
    <recommendedName>
        <fullName evidence="4">VCBS repeat-containing protein</fullName>
    </recommendedName>
</protein>
<dbReference type="OrthoDB" id="5984340at2"/>
<feature type="signal peptide" evidence="1">
    <location>
        <begin position="1"/>
        <end position="19"/>
    </location>
</feature>
<feature type="chain" id="PRO_5027093418" description="VCBS repeat-containing protein" evidence="1">
    <location>
        <begin position="20"/>
        <end position="341"/>
    </location>
</feature>
<evidence type="ECO:0000313" key="2">
    <source>
        <dbReference type="EMBL" id="KAB2809977.1"/>
    </source>
</evidence>
<evidence type="ECO:0000313" key="3">
    <source>
        <dbReference type="Proteomes" id="UP000468650"/>
    </source>
</evidence>
<evidence type="ECO:0000256" key="1">
    <source>
        <dbReference type="SAM" id="SignalP"/>
    </source>
</evidence>
<dbReference type="Proteomes" id="UP000468650">
    <property type="component" value="Unassembled WGS sequence"/>
</dbReference>
<evidence type="ECO:0008006" key="4">
    <source>
        <dbReference type="Google" id="ProtNLM"/>
    </source>
</evidence>
<reference evidence="2 3" key="1">
    <citation type="submission" date="2019-09" db="EMBL/GenBank/DDBJ databases">
        <title>Genomes of family Cryomorphaceae.</title>
        <authorList>
            <person name="Bowman J.P."/>
        </authorList>
    </citation>
    <scope>NUCLEOTIDE SEQUENCE [LARGE SCALE GENOMIC DNA]</scope>
    <source>
        <strain evidence="2 3">LMG 25704</strain>
    </source>
</reference>
<dbReference type="PROSITE" id="PS51257">
    <property type="entry name" value="PROKAR_LIPOPROTEIN"/>
    <property type="match status" value="1"/>
</dbReference>
<keyword evidence="3" id="KW-1185">Reference proteome</keyword>
<accession>A0A6N6RI64</accession>